<reference evidence="2 3" key="1">
    <citation type="submission" date="2024-04" db="EMBL/GenBank/DDBJ databases">
        <title>Complete genome sequence of Fusarium acuminatum.</title>
        <authorList>
            <person name="Lan B."/>
        </authorList>
    </citation>
    <scope>NUCLEOTIDE SEQUENCE [LARGE SCALE GENOMIC DNA]</scope>
    <source>
        <strain evidence="2">1A</strain>
    </source>
</reference>
<protein>
    <submittedName>
        <fullName evidence="2">Uncharacterized protein</fullName>
    </submittedName>
</protein>
<feature type="region of interest" description="Disordered" evidence="1">
    <location>
        <begin position="106"/>
        <end position="128"/>
    </location>
</feature>
<feature type="region of interest" description="Disordered" evidence="1">
    <location>
        <begin position="217"/>
        <end position="245"/>
    </location>
</feature>
<feature type="region of interest" description="Disordered" evidence="1">
    <location>
        <begin position="522"/>
        <end position="546"/>
    </location>
</feature>
<accession>A0ABZ2X9S6</accession>
<organism evidence="2 3">
    <name type="scientific">Fusarium acuminatum</name>
    <dbReference type="NCBI Taxonomy" id="5515"/>
    <lineage>
        <taxon>Eukaryota</taxon>
        <taxon>Fungi</taxon>
        <taxon>Dikarya</taxon>
        <taxon>Ascomycota</taxon>
        <taxon>Pezizomycotina</taxon>
        <taxon>Sordariomycetes</taxon>
        <taxon>Hypocreomycetidae</taxon>
        <taxon>Hypocreales</taxon>
        <taxon>Nectriaceae</taxon>
        <taxon>Fusarium</taxon>
        <taxon>Fusarium tricinctum species complex</taxon>
    </lineage>
</organism>
<gene>
    <name evidence="2" type="ORF">QYS62_010419</name>
</gene>
<proteinExistence type="predicted"/>
<keyword evidence="3" id="KW-1185">Reference proteome</keyword>
<feature type="region of interest" description="Disordered" evidence="1">
    <location>
        <begin position="623"/>
        <end position="653"/>
    </location>
</feature>
<feature type="region of interest" description="Disordered" evidence="1">
    <location>
        <begin position="156"/>
        <end position="194"/>
    </location>
</feature>
<evidence type="ECO:0000313" key="2">
    <source>
        <dbReference type="EMBL" id="WZH49225.1"/>
    </source>
</evidence>
<feature type="compositionally biased region" description="Polar residues" evidence="1">
    <location>
        <begin position="111"/>
        <end position="127"/>
    </location>
</feature>
<evidence type="ECO:0000256" key="1">
    <source>
        <dbReference type="SAM" id="MobiDB-lite"/>
    </source>
</evidence>
<dbReference type="Proteomes" id="UP001489902">
    <property type="component" value="Chromosome 6"/>
</dbReference>
<feature type="region of interest" description="Disordered" evidence="1">
    <location>
        <begin position="413"/>
        <end position="437"/>
    </location>
</feature>
<feature type="compositionally biased region" description="Basic and acidic residues" evidence="1">
    <location>
        <begin position="224"/>
        <end position="237"/>
    </location>
</feature>
<sequence>MEGHNDNAARCLPKIPKLFTKTDHPPEVILFSASAPDEDLIKSHVVHGLTTCETHEDNTQQNDGQKERTPPSTALYSTLMSPGDGKAIENGAEVYPKPSRVFTIKKERSSQGDATVSPPSDVSTHSGDNILEETVQKLNSIANKVRKMSASLINNKEDTSDCTTSTEQSGKAGSALPSQDQPPQPLTRSRLRSIPDTKLYNLGALSGRLQNTIDDSHAATIRSDTSRPADMDDHSTDSSETPRTAAEAECPAYYIFDPHSSGMAYYMYRDGDEKEGYKIEKVSFKLTSPEPGVRTYHLEASANDHSEVMGDNQETLWRFDSSHIPAVIIDPERSASREAEADDDEPLYAGEEATQSIARKVSDRLQKIRHLREHVYVINGKGQYVPEARGLYLIGDKDIRDVVSIVLDETLKNDHANGPERPTATTESSESPPLPRLDESSQAIFVASPMAIDPATTINLPKTSYANINATDMQVHTKTRGTASEATTTVITRRSVAEITWARAYPTGYDLDSRTRGRTVSDYCSPTHGGSGSCSDDRQQSHPKTAKGDFVLRQYATSKSTAEILADIMCNKSFEQQLRVSHGTVITSFPRLFSRDCTTTGWFNSPVDTEDTEKFGPSNLYKHGVDAHSGFDETPSSGSPGETPKPSPYNDAHFYANPFNAGFNTMPIEDSPFPTLAAERRLSASLDADSRRRRSIQVIGIKEETLDDRNGPRPSLMRKIKQGSHKFFHKHHFREPSGRVPSITSEEDDAQDGDGLRSRGSNIGQPSQLSPRPDDLGIREAVVENRLHVPGRREGTCSEDNQPHECVNDLSSREISPK</sequence>
<evidence type="ECO:0000313" key="3">
    <source>
        <dbReference type="Proteomes" id="UP001489902"/>
    </source>
</evidence>
<feature type="compositionally biased region" description="Basic and acidic residues" evidence="1">
    <location>
        <begin position="772"/>
        <end position="818"/>
    </location>
</feature>
<feature type="region of interest" description="Disordered" evidence="1">
    <location>
        <begin position="730"/>
        <end position="818"/>
    </location>
</feature>
<dbReference type="EMBL" id="CP151265">
    <property type="protein sequence ID" value="WZH49225.1"/>
    <property type="molecule type" value="Genomic_DNA"/>
</dbReference>
<name>A0ABZ2X9S6_9HYPO</name>
<feature type="compositionally biased region" description="Polar residues" evidence="1">
    <location>
        <begin position="759"/>
        <end position="770"/>
    </location>
</feature>
<feature type="compositionally biased region" description="Polar residues" evidence="1">
    <location>
        <begin position="161"/>
        <end position="179"/>
    </location>
</feature>